<dbReference type="Proteomes" id="UP000029413">
    <property type="component" value="Chromosome 2"/>
</dbReference>
<dbReference type="EMBL" id="CP007784">
    <property type="protein sequence ID" value="AIO36134.1"/>
    <property type="molecule type" value="Genomic_DNA"/>
</dbReference>
<protein>
    <submittedName>
        <fullName evidence="1">Uncharacterized protein</fullName>
    </submittedName>
</protein>
<evidence type="ECO:0000313" key="1">
    <source>
        <dbReference type="EMBL" id="AIO36134.1"/>
    </source>
</evidence>
<evidence type="ECO:0000313" key="2">
    <source>
        <dbReference type="Proteomes" id="UP000029413"/>
    </source>
</evidence>
<proteinExistence type="predicted"/>
<sequence>MNHADFNRIWAAVYGNPAWSVRKGHGSFLTLEFGPPAHLIREPERTSPEASERVRELAARRRVTVTGRWHLWIYCCNWLIAQDDKELAHSESPDDVMTFATQRIDGQKLLSVERGARPHSWLFNFDLGGQLRTWPYDDDLSCEQWFLHERDSGNVLAARADGLISYGPATRTAKDEDWTPM</sequence>
<reference evidence="1 2" key="1">
    <citation type="submission" date="2014-05" db="EMBL/GenBank/DDBJ databases">
        <authorList>
            <person name="Bishop-Lilly K.A."/>
            <person name="Broomall S.M."/>
            <person name="Chain P.S."/>
            <person name="Chertkov O."/>
            <person name="Coyne S.R."/>
            <person name="Daligault H.E."/>
            <person name="Davenport K.W."/>
            <person name="Erkkila T."/>
            <person name="Frey K.G."/>
            <person name="Gibbons H.S."/>
            <person name="Gu W."/>
            <person name="Jaissle J."/>
            <person name="Johnson S.L."/>
            <person name="Koroleva G.I."/>
            <person name="Ladner J.T."/>
            <person name="Lo C.-C."/>
            <person name="Minogue T.D."/>
            <person name="Munk C."/>
            <person name="Palacios G.F."/>
            <person name="Redden C.L."/>
            <person name="Rosenzweig C.N."/>
            <person name="Scholz M.B."/>
            <person name="Teshima H."/>
            <person name="Xu Y."/>
        </authorList>
    </citation>
    <scope>NUCLEOTIDE SEQUENCE [LARGE SCALE GENOMIC DNA]</scope>
    <source>
        <strain evidence="1 2">DDS 22E-1</strain>
    </source>
</reference>
<dbReference type="KEGG" id="bcen:DM39_6003"/>
<accession>A0AAN0RZ34</accession>
<name>A0AAN0RZ34_9BURK</name>
<dbReference type="AlphaFoldDB" id="A0AAN0RZ34"/>
<gene>
    <name evidence="1" type="ORF">DM39_6003</name>
</gene>
<organism evidence="1 2">
    <name type="scientific">Burkholderia cenocepacia</name>
    <dbReference type="NCBI Taxonomy" id="95486"/>
    <lineage>
        <taxon>Bacteria</taxon>
        <taxon>Pseudomonadati</taxon>
        <taxon>Pseudomonadota</taxon>
        <taxon>Betaproteobacteria</taxon>
        <taxon>Burkholderiales</taxon>
        <taxon>Burkholderiaceae</taxon>
        <taxon>Burkholderia</taxon>
        <taxon>Burkholderia cepacia complex</taxon>
    </lineage>
</organism>
<keyword evidence="2" id="KW-1185">Reference proteome</keyword>